<comment type="caution">
    <text evidence="5">The sequence shown here is derived from an EMBL/GenBank/DDBJ whole genome shotgun (WGS) entry which is preliminary data.</text>
</comment>
<evidence type="ECO:0000259" key="4">
    <source>
        <dbReference type="PROSITE" id="PS51123"/>
    </source>
</evidence>
<feature type="chain" id="PRO_5001512025" description="OmpA-like domain-containing protein" evidence="3">
    <location>
        <begin position="21"/>
        <end position="274"/>
    </location>
</feature>
<evidence type="ECO:0000313" key="5">
    <source>
        <dbReference type="EMBL" id="EZH74263.1"/>
    </source>
</evidence>
<dbReference type="PROSITE" id="PS51123">
    <property type="entry name" value="OMPA_2"/>
    <property type="match status" value="1"/>
</dbReference>
<proteinExistence type="predicted"/>
<accession>A0A023BX76</accession>
<dbReference type="SUPFAM" id="SSF103088">
    <property type="entry name" value="OmpA-like"/>
    <property type="match status" value="1"/>
</dbReference>
<gene>
    <name evidence="5" type="ORF">ATO12_15470</name>
</gene>
<feature type="signal peptide" evidence="3">
    <location>
        <begin position="1"/>
        <end position="20"/>
    </location>
</feature>
<dbReference type="InterPro" id="IPR006665">
    <property type="entry name" value="OmpA-like"/>
</dbReference>
<dbReference type="AlphaFoldDB" id="A0A023BX76"/>
<dbReference type="eggNOG" id="COG1360">
    <property type="taxonomic scope" value="Bacteria"/>
</dbReference>
<keyword evidence="6" id="KW-1185">Reference proteome</keyword>
<organism evidence="5 6">
    <name type="scientific">Aquimarina atlantica</name>
    <dbReference type="NCBI Taxonomy" id="1317122"/>
    <lineage>
        <taxon>Bacteria</taxon>
        <taxon>Pseudomonadati</taxon>
        <taxon>Bacteroidota</taxon>
        <taxon>Flavobacteriia</taxon>
        <taxon>Flavobacteriales</taxon>
        <taxon>Flavobacteriaceae</taxon>
        <taxon>Aquimarina</taxon>
    </lineage>
</organism>
<dbReference type="OrthoDB" id="9815217at2"/>
<dbReference type="EMBL" id="AQRA01000004">
    <property type="protein sequence ID" value="EZH74263.1"/>
    <property type="molecule type" value="Genomic_DNA"/>
</dbReference>
<feature type="coiled-coil region" evidence="2">
    <location>
        <begin position="16"/>
        <end position="103"/>
    </location>
</feature>
<keyword evidence="2" id="KW-0175">Coiled coil</keyword>
<dbReference type="GO" id="GO:0016020">
    <property type="term" value="C:membrane"/>
    <property type="evidence" value="ECO:0007669"/>
    <property type="project" value="UniProtKB-UniRule"/>
</dbReference>
<dbReference type="Proteomes" id="UP000023541">
    <property type="component" value="Unassembled WGS sequence"/>
</dbReference>
<name>A0A023BX76_9FLAO</name>
<dbReference type="Gene3D" id="3.30.1330.60">
    <property type="entry name" value="OmpA-like domain"/>
    <property type="match status" value="1"/>
</dbReference>
<dbReference type="PANTHER" id="PTHR30329:SF21">
    <property type="entry name" value="LIPOPROTEIN YIAD-RELATED"/>
    <property type="match status" value="1"/>
</dbReference>
<dbReference type="STRING" id="1317122.ATO12_15470"/>
<dbReference type="RefSeq" id="WP_034241872.1">
    <property type="nucleotide sequence ID" value="NZ_AQRA01000004.1"/>
</dbReference>
<reference evidence="5 6" key="1">
    <citation type="submission" date="2014-04" db="EMBL/GenBank/DDBJ databases">
        <title>Aquimarina sp. 22II-S11-z7 Genome Sequencing.</title>
        <authorList>
            <person name="Lai Q."/>
        </authorList>
    </citation>
    <scope>NUCLEOTIDE SEQUENCE [LARGE SCALE GENOMIC DNA]</scope>
    <source>
        <strain evidence="5 6">22II-S11-z7</strain>
    </source>
</reference>
<evidence type="ECO:0000256" key="2">
    <source>
        <dbReference type="SAM" id="Coils"/>
    </source>
</evidence>
<feature type="domain" description="OmpA-like" evidence="4">
    <location>
        <begin position="142"/>
        <end position="259"/>
    </location>
</feature>
<dbReference type="PANTHER" id="PTHR30329">
    <property type="entry name" value="STATOR ELEMENT OF FLAGELLAR MOTOR COMPLEX"/>
    <property type="match status" value="1"/>
</dbReference>
<evidence type="ECO:0000256" key="1">
    <source>
        <dbReference type="PROSITE-ProRule" id="PRU00473"/>
    </source>
</evidence>
<evidence type="ECO:0000256" key="3">
    <source>
        <dbReference type="SAM" id="SignalP"/>
    </source>
</evidence>
<dbReference type="InterPro" id="IPR050330">
    <property type="entry name" value="Bact_OuterMem_StrucFunc"/>
</dbReference>
<sequence>MKKIILFVCVLFISTLSIHAQKKKDLLEEIDKLRKELKTTEAELNDSRKKEKATLTQVKTMEAQVKDLKETNASLLTNMSSFTELSNQKAKNLETSLKSLQEKDKQIKTINDAIGKTDSTKLATLTVLKNALGSDANIAVQNGAVLITLANTLLFGEDDNNCVIEDKAKGVLGKIANALNAKPDLKIIVEGNSNAIKFKDKSISDNWDLSTKQAASVVRALQNDFKVDPKRMDVLGKSEYGSQSIETATRIIIDPKFDEFYGLVKENMKNGSKK</sequence>
<dbReference type="InterPro" id="IPR036737">
    <property type="entry name" value="OmpA-like_sf"/>
</dbReference>
<keyword evidence="1" id="KW-0472">Membrane</keyword>
<evidence type="ECO:0000313" key="6">
    <source>
        <dbReference type="Proteomes" id="UP000023541"/>
    </source>
</evidence>
<dbReference type="Pfam" id="PF00691">
    <property type="entry name" value="OmpA"/>
    <property type="match status" value="1"/>
</dbReference>
<protein>
    <recommendedName>
        <fullName evidence="4">OmpA-like domain-containing protein</fullName>
    </recommendedName>
</protein>
<keyword evidence="3" id="KW-0732">Signal</keyword>